<gene>
    <name evidence="2" type="ORF">JCM21531_186</name>
</gene>
<sequence length="171" mass="19036">MKDGIGCLIIHGFAGNLGEIEPLNRYLSSKGFVTQCPILKGHMGSRQDLAVAKYTQWIESAENSLLELNSRCNKIIIIGFSMGGLIAVNLAAKYKTYGIVTLNTPIYHWDIKRIVKNVANDIKTKDYKHIKYYIGSATSIPFSSMINFKVLLGKTKPLLKNIRCPIFIAQG</sequence>
<evidence type="ECO:0000313" key="3">
    <source>
        <dbReference type="Proteomes" id="UP000019109"/>
    </source>
</evidence>
<dbReference type="AlphaFoldDB" id="W4V179"/>
<accession>W4V179</accession>
<keyword evidence="3" id="KW-1185">Reference proteome</keyword>
<dbReference type="SUPFAM" id="SSF53474">
    <property type="entry name" value="alpha/beta-Hydrolases"/>
    <property type="match status" value="1"/>
</dbReference>
<proteinExistence type="predicted"/>
<comment type="caution">
    <text evidence="2">The sequence shown here is derived from an EMBL/GenBank/DDBJ whole genome shotgun (WGS) entry which is preliminary data.</text>
</comment>
<evidence type="ECO:0000313" key="2">
    <source>
        <dbReference type="EMBL" id="GAE86857.1"/>
    </source>
</evidence>
<feature type="domain" description="AB hydrolase-1" evidence="1">
    <location>
        <begin position="8"/>
        <end position="104"/>
    </location>
</feature>
<dbReference type="InterPro" id="IPR000073">
    <property type="entry name" value="AB_hydrolase_1"/>
</dbReference>
<dbReference type="EMBL" id="BAVR01000002">
    <property type="protein sequence ID" value="GAE86857.1"/>
    <property type="molecule type" value="Genomic_DNA"/>
</dbReference>
<organism evidence="2 3">
    <name type="scientific">Acetivibrio straminisolvens JCM 21531</name>
    <dbReference type="NCBI Taxonomy" id="1294263"/>
    <lineage>
        <taxon>Bacteria</taxon>
        <taxon>Bacillati</taxon>
        <taxon>Bacillota</taxon>
        <taxon>Clostridia</taxon>
        <taxon>Eubacteriales</taxon>
        <taxon>Oscillospiraceae</taxon>
        <taxon>Acetivibrio</taxon>
    </lineage>
</organism>
<protein>
    <submittedName>
        <fullName evidence="2">Carboxylesterase</fullName>
    </submittedName>
</protein>
<dbReference type="Proteomes" id="UP000019109">
    <property type="component" value="Unassembled WGS sequence"/>
</dbReference>
<reference evidence="2" key="1">
    <citation type="journal article" date="2014" name="Genome Announc.">
        <title>Draft Genome Sequence of Clostridium straminisolvens Strain JCM 21531T, Isolated from a Cellulose-Degrading Bacterial Community.</title>
        <authorList>
            <person name="Yuki M."/>
            <person name="Oshima K."/>
            <person name="Suda W."/>
            <person name="Sakamoto M."/>
            <person name="Kitamura K."/>
            <person name="Iida T."/>
            <person name="Hattori M."/>
            <person name="Ohkuma M."/>
        </authorList>
    </citation>
    <scope>NUCLEOTIDE SEQUENCE [LARGE SCALE GENOMIC DNA]</scope>
    <source>
        <strain evidence="2">JCM 21531</strain>
    </source>
</reference>
<dbReference type="InterPro" id="IPR029058">
    <property type="entry name" value="AB_hydrolase_fold"/>
</dbReference>
<dbReference type="Gene3D" id="3.40.50.1820">
    <property type="entry name" value="alpha/beta hydrolase"/>
    <property type="match status" value="1"/>
</dbReference>
<dbReference type="Pfam" id="PF00561">
    <property type="entry name" value="Abhydrolase_1"/>
    <property type="match status" value="1"/>
</dbReference>
<dbReference type="OrthoDB" id="9786110at2"/>
<dbReference type="STRING" id="1294263.JCM21531_186"/>
<evidence type="ECO:0000259" key="1">
    <source>
        <dbReference type="Pfam" id="PF00561"/>
    </source>
</evidence>
<dbReference type="RefSeq" id="WP_054846946.1">
    <property type="nucleotide sequence ID" value="NZ_BAVR01000002.1"/>
</dbReference>
<name>W4V179_9FIRM</name>